<comment type="caution">
    <text evidence="1">The sequence shown here is derived from an EMBL/GenBank/DDBJ whole genome shotgun (WGS) entry which is preliminary data.</text>
</comment>
<evidence type="ECO:0008006" key="3">
    <source>
        <dbReference type="Google" id="ProtNLM"/>
    </source>
</evidence>
<evidence type="ECO:0000313" key="1">
    <source>
        <dbReference type="EMBL" id="OEY70074.1"/>
    </source>
</evidence>
<sequence length="64" mass="7421">MNYTKVVEVSGISGAGKTIIVKQLANEFNCPFLFFDEHTNKHTDPQDMKHWLKLNFPDFARHTI</sequence>
<gene>
    <name evidence="1" type="ORF">BI198_11230</name>
</gene>
<evidence type="ECO:0000313" key="2">
    <source>
        <dbReference type="Proteomes" id="UP000242258"/>
    </source>
</evidence>
<reference evidence="2" key="1">
    <citation type="submission" date="2016-09" db="EMBL/GenBank/DDBJ databases">
        <authorList>
            <person name="Wan X."/>
            <person name="Hou S."/>
        </authorList>
    </citation>
    <scope>NUCLEOTIDE SEQUENCE [LARGE SCALE GENOMIC DNA]</scope>
    <source>
        <strain evidence="2">KH87</strain>
    </source>
</reference>
<dbReference type="SUPFAM" id="SSF52540">
    <property type="entry name" value="P-loop containing nucleoside triphosphate hydrolases"/>
    <property type="match status" value="1"/>
</dbReference>
<dbReference type="STRING" id="1628148.BI198_11230"/>
<dbReference type="AlphaFoldDB" id="A0A1E7Q797"/>
<dbReference type="EMBL" id="MKEK01000001">
    <property type="protein sequence ID" value="OEY70074.1"/>
    <property type="molecule type" value="Genomic_DNA"/>
</dbReference>
<dbReference type="Gene3D" id="3.40.50.300">
    <property type="entry name" value="P-loop containing nucleotide triphosphate hydrolases"/>
    <property type="match status" value="1"/>
</dbReference>
<proteinExistence type="predicted"/>
<dbReference type="Proteomes" id="UP000242258">
    <property type="component" value="Unassembled WGS sequence"/>
</dbReference>
<dbReference type="InterPro" id="IPR027417">
    <property type="entry name" value="P-loop_NTPase"/>
</dbReference>
<protein>
    <recommendedName>
        <fullName evidence="3">ATPase AAA-type core domain-containing protein</fullName>
    </recommendedName>
</protein>
<organism evidence="1 2">
    <name type="scientific">Rheinheimera salexigens</name>
    <dbReference type="NCBI Taxonomy" id="1628148"/>
    <lineage>
        <taxon>Bacteria</taxon>
        <taxon>Pseudomonadati</taxon>
        <taxon>Pseudomonadota</taxon>
        <taxon>Gammaproteobacteria</taxon>
        <taxon>Chromatiales</taxon>
        <taxon>Chromatiaceae</taxon>
        <taxon>Rheinheimera</taxon>
    </lineage>
</organism>
<keyword evidence="2" id="KW-1185">Reference proteome</keyword>
<name>A0A1E7Q797_9GAMM</name>
<accession>A0A1E7Q797</accession>